<dbReference type="InterPro" id="IPR005247">
    <property type="entry name" value="YbhB_YbcL/LppC-like"/>
</dbReference>
<reference evidence="2 3" key="1">
    <citation type="submission" date="2018-05" db="EMBL/GenBank/DDBJ databases">
        <title>Genomic Encyclopedia of Type Strains, Phase IV (KMG-V): Genome sequencing to study the core and pangenomes of soil and plant-associated prokaryotes.</title>
        <authorList>
            <person name="Whitman W."/>
        </authorList>
    </citation>
    <scope>NUCLEOTIDE SEQUENCE [LARGE SCALE GENOMIC DNA]</scope>
    <source>
        <strain evidence="2 3">PNA 200-10</strain>
    </source>
</reference>
<name>A0A2V2BK24_9GAMM</name>
<evidence type="ECO:0000256" key="1">
    <source>
        <dbReference type="SAM" id="SignalP"/>
    </source>
</evidence>
<dbReference type="CDD" id="cd00865">
    <property type="entry name" value="PEBP_bact_arch"/>
    <property type="match status" value="1"/>
</dbReference>
<dbReference type="OrthoDB" id="9797506at2"/>
<feature type="signal peptide" evidence="1">
    <location>
        <begin position="1"/>
        <end position="18"/>
    </location>
</feature>
<gene>
    <name evidence="2" type="ORF">C7431_107166</name>
</gene>
<protein>
    <recommendedName>
        <fullName evidence="4">PBP family phospholipid-binding protein</fullName>
    </recommendedName>
</protein>
<dbReference type="EMBL" id="QGHF01000007">
    <property type="protein sequence ID" value="PWK95765.1"/>
    <property type="molecule type" value="Genomic_DNA"/>
</dbReference>
<evidence type="ECO:0008006" key="4">
    <source>
        <dbReference type="Google" id="ProtNLM"/>
    </source>
</evidence>
<accession>A0A2V2BK24</accession>
<dbReference type="Gene3D" id="3.90.280.10">
    <property type="entry name" value="PEBP-like"/>
    <property type="match status" value="1"/>
</dbReference>
<dbReference type="InterPro" id="IPR036610">
    <property type="entry name" value="PEBP-like_sf"/>
</dbReference>
<dbReference type="InterPro" id="IPR008914">
    <property type="entry name" value="PEBP"/>
</dbReference>
<dbReference type="SUPFAM" id="SSF49777">
    <property type="entry name" value="PEBP-like"/>
    <property type="match status" value="1"/>
</dbReference>
<dbReference type="Proteomes" id="UP000245981">
    <property type="component" value="Unassembled WGS sequence"/>
</dbReference>
<dbReference type="RefSeq" id="WP_096011704.1">
    <property type="nucleotide sequence ID" value="NZ_CP126315.1"/>
</dbReference>
<dbReference type="PANTHER" id="PTHR30289">
    <property type="entry name" value="UNCHARACTERIZED PROTEIN YBCL-RELATED"/>
    <property type="match status" value="1"/>
</dbReference>
<dbReference type="NCBIfam" id="TIGR00481">
    <property type="entry name" value="YbhB/YbcL family Raf kinase inhibitor-like protein"/>
    <property type="match status" value="1"/>
</dbReference>
<sequence>MNKLSYLLLILLCPSAFALTLQSKDFSDNGLLDKKFAGANKSNAACTGDNVSPELNWSEIPAGTKSFALVMTDPVGAKGLGVTHMVAYNIAADRTAFAQGELTQGKGYTGGKNSPGTAHYYGPCPPVGSGIHHYNFVLIATDLAPSVLEAGLTQDQLLNKLKGHSLGAASTVARFGND</sequence>
<feature type="chain" id="PRO_5015935528" description="PBP family phospholipid-binding protein" evidence="1">
    <location>
        <begin position="19"/>
        <end position="178"/>
    </location>
</feature>
<organism evidence="2 3">
    <name type="scientific">Pantoea allii</name>
    <dbReference type="NCBI Taxonomy" id="574096"/>
    <lineage>
        <taxon>Bacteria</taxon>
        <taxon>Pseudomonadati</taxon>
        <taxon>Pseudomonadota</taxon>
        <taxon>Gammaproteobacteria</taxon>
        <taxon>Enterobacterales</taxon>
        <taxon>Erwiniaceae</taxon>
        <taxon>Pantoea</taxon>
    </lineage>
</organism>
<evidence type="ECO:0000313" key="2">
    <source>
        <dbReference type="EMBL" id="PWK95765.1"/>
    </source>
</evidence>
<proteinExistence type="predicted"/>
<dbReference type="Pfam" id="PF01161">
    <property type="entry name" value="PBP"/>
    <property type="match status" value="1"/>
</dbReference>
<dbReference type="AlphaFoldDB" id="A0A2V2BK24"/>
<dbReference type="PANTHER" id="PTHR30289:SF1">
    <property type="entry name" value="PEBP (PHOSPHATIDYLETHANOLAMINE-BINDING PROTEIN) FAMILY PROTEIN"/>
    <property type="match status" value="1"/>
</dbReference>
<dbReference type="STRING" id="574096.HA38_03790"/>
<evidence type="ECO:0000313" key="3">
    <source>
        <dbReference type="Proteomes" id="UP000245981"/>
    </source>
</evidence>
<comment type="caution">
    <text evidence="2">The sequence shown here is derived from an EMBL/GenBank/DDBJ whole genome shotgun (WGS) entry which is preliminary data.</text>
</comment>
<keyword evidence="1" id="KW-0732">Signal</keyword>